<proteinExistence type="predicted"/>
<dbReference type="NCBIfam" id="NF004752">
    <property type="entry name" value="PRK06080.1-4"/>
    <property type="match status" value="1"/>
</dbReference>
<feature type="transmembrane region" description="Helical" evidence="6">
    <location>
        <begin position="246"/>
        <end position="263"/>
    </location>
</feature>
<dbReference type="PATRIC" id="fig|1423784.4.peg.709"/>
<feature type="transmembrane region" description="Helical" evidence="6">
    <location>
        <begin position="275"/>
        <end position="299"/>
    </location>
</feature>
<dbReference type="Pfam" id="PF01040">
    <property type="entry name" value="UbiA"/>
    <property type="match status" value="1"/>
</dbReference>
<feature type="transmembrane region" description="Helical" evidence="6">
    <location>
        <begin position="173"/>
        <end position="198"/>
    </location>
</feature>
<feature type="transmembrane region" description="Helical" evidence="6">
    <location>
        <begin position="144"/>
        <end position="161"/>
    </location>
</feature>
<gene>
    <name evidence="7" type="ORF">FC51_GL000704</name>
</gene>
<dbReference type="Proteomes" id="UP000051957">
    <property type="component" value="Unassembled WGS sequence"/>
</dbReference>
<feature type="transmembrane region" description="Helical" evidence="6">
    <location>
        <begin position="219"/>
        <end position="240"/>
    </location>
</feature>
<reference evidence="7 8" key="1">
    <citation type="journal article" date="2015" name="Genome Announc.">
        <title>Expanding the biotechnology potential of lactobacilli through comparative genomics of 213 strains and associated genera.</title>
        <authorList>
            <person name="Sun Z."/>
            <person name="Harris H.M."/>
            <person name="McCann A."/>
            <person name="Guo C."/>
            <person name="Argimon S."/>
            <person name="Zhang W."/>
            <person name="Yang X."/>
            <person name="Jeffery I.B."/>
            <person name="Cooney J.C."/>
            <person name="Kagawa T.F."/>
            <person name="Liu W."/>
            <person name="Song Y."/>
            <person name="Salvetti E."/>
            <person name="Wrobel A."/>
            <person name="Rasinkangas P."/>
            <person name="Parkhill J."/>
            <person name="Rea M.C."/>
            <person name="O'Sullivan O."/>
            <person name="Ritari J."/>
            <person name="Douillard F.P."/>
            <person name="Paul Ross R."/>
            <person name="Yang R."/>
            <person name="Briner A.E."/>
            <person name="Felis G.E."/>
            <person name="de Vos W.M."/>
            <person name="Barrangou R."/>
            <person name="Klaenhammer T.R."/>
            <person name="Caufield P.W."/>
            <person name="Cui Y."/>
            <person name="Zhang H."/>
            <person name="O'Toole P.W."/>
        </authorList>
    </citation>
    <scope>NUCLEOTIDE SEQUENCE [LARGE SCALE GENOMIC DNA]</scope>
    <source>
        <strain evidence="7 8">DSM 5707</strain>
    </source>
</reference>
<comment type="subcellular location">
    <subcellularLocation>
        <location evidence="1">Membrane</location>
        <topology evidence="1">Multi-pass membrane protein</topology>
    </subcellularLocation>
</comment>
<keyword evidence="5 6" id="KW-0472">Membrane</keyword>
<evidence type="ECO:0000256" key="5">
    <source>
        <dbReference type="ARBA" id="ARBA00023136"/>
    </source>
</evidence>
<dbReference type="CDD" id="cd13962">
    <property type="entry name" value="PT_UbiA_UBIAD1"/>
    <property type="match status" value="1"/>
</dbReference>
<organism evidence="7 8">
    <name type="scientific">Lentilactobacillus parabuchneri DSM 5707 = NBRC 107865</name>
    <dbReference type="NCBI Taxonomy" id="1423784"/>
    <lineage>
        <taxon>Bacteria</taxon>
        <taxon>Bacillati</taxon>
        <taxon>Bacillota</taxon>
        <taxon>Bacilli</taxon>
        <taxon>Lactobacillales</taxon>
        <taxon>Lactobacillaceae</taxon>
        <taxon>Lentilactobacillus</taxon>
    </lineage>
</organism>
<dbReference type="InterPro" id="IPR000537">
    <property type="entry name" value="UbiA_prenyltransferase"/>
</dbReference>
<feature type="transmembrane region" description="Helical" evidence="6">
    <location>
        <begin position="115"/>
        <end position="132"/>
    </location>
</feature>
<evidence type="ECO:0000313" key="7">
    <source>
        <dbReference type="EMBL" id="KRM45792.1"/>
    </source>
</evidence>
<dbReference type="PANTHER" id="PTHR13929:SF0">
    <property type="entry name" value="UBIA PRENYLTRANSFERASE DOMAIN-CONTAINING PROTEIN 1"/>
    <property type="match status" value="1"/>
</dbReference>
<keyword evidence="4 6" id="KW-1133">Transmembrane helix</keyword>
<dbReference type="GeneID" id="69802499"/>
<dbReference type="GO" id="GO:0009234">
    <property type="term" value="P:menaquinone biosynthetic process"/>
    <property type="evidence" value="ECO:0007669"/>
    <property type="project" value="TreeGrafter"/>
</dbReference>
<evidence type="ECO:0000256" key="6">
    <source>
        <dbReference type="SAM" id="Phobius"/>
    </source>
</evidence>
<dbReference type="GO" id="GO:0004659">
    <property type="term" value="F:prenyltransferase activity"/>
    <property type="evidence" value="ECO:0007669"/>
    <property type="project" value="InterPro"/>
</dbReference>
<evidence type="ECO:0000256" key="3">
    <source>
        <dbReference type="ARBA" id="ARBA00022692"/>
    </source>
</evidence>
<evidence type="ECO:0000313" key="8">
    <source>
        <dbReference type="Proteomes" id="UP000051957"/>
    </source>
</evidence>
<feature type="transmembrane region" description="Helical" evidence="6">
    <location>
        <begin position="88"/>
        <end position="109"/>
    </location>
</feature>
<dbReference type="PANTHER" id="PTHR13929">
    <property type="entry name" value="1,4-DIHYDROXY-2-NAPHTHOATE OCTAPRENYLTRANSFERASE"/>
    <property type="match status" value="1"/>
</dbReference>
<accession>A0A0R1YTD6</accession>
<keyword evidence="3 6" id="KW-0812">Transmembrane</keyword>
<dbReference type="GO" id="GO:0016020">
    <property type="term" value="C:membrane"/>
    <property type="evidence" value="ECO:0007669"/>
    <property type="project" value="UniProtKB-SubCell"/>
</dbReference>
<dbReference type="GO" id="GO:0042371">
    <property type="term" value="P:vitamin K biosynthetic process"/>
    <property type="evidence" value="ECO:0007669"/>
    <property type="project" value="TreeGrafter"/>
</dbReference>
<dbReference type="InterPro" id="IPR026046">
    <property type="entry name" value="UBIAD1"/>
</dbReference>
<keyword evidence="2 7" id="KW-0808">Transferase</keyword>
<protein>
    <submittedName>
        <fullName evidence="7">UbiA prenyltransferase</fullName>
    </submittedName>
</protein>
<name>A0A0R1YTD6_9LACO</name>
<feature type="transmembrane region" description="Helical" evidence="6">
    <location>
        <begin position="39"/>
        <end position="58"/>
    </location>
</feature>
<evidence type="ECO:0000256" key="2">
    <source>
        <dbReference type="ARBA" id="ARBA00022679"/>
    </source>
</evidence>
<evidence type="ECO:0000256" key="1">
    <source>
        <dbReference type="ARBA" id="ARBA00004141"/>
    </source>
</evidence>
<evidence type="ECO:0000256" key="4">
    <source>
        <dbReference type="ARBA" id="ARBA00022989"/>
    </source>
</evidence>
<dbReference type="EMBL" id="AZGK01000013">
    <property type="protein sequence ID" value="KRM45792.1"/>
    <property type="molecule type" value="Genomic_DNA"/>
</dbReference>
<dbReference type="AlphaFoldDB" id="A0A0R1YTD6"/>
<dbReference type="RefSeq" id="WP_057910215.1">
    <property type="nucleotide sequence ID" value="NZ_AZGK01000013.1"/>
</dbReference>
<comment type="caution">
    <text evidence="7">The sequence shown here is derived from an EMBL/GenBank/DDBJ whole genome shotgun (WGS) entry which is preliminary data.</text>
</comment>
<sequence>MSLSTFTELVELRAKAASIFPFFTGLFFSWYLLDSVNGLYATLFFIAMLLFNMTVDTLDNYNDYMHSNEEKWKTGTNIIGREHISLNLIRTMIVVMVVPSALIGIFLVFKVGLPLLWMGLICFAIGIMYSSGPHPISSTPYGEVASGFAMGIMITLISVYVNSYQLFTWNAPLLLRILLASSPLFFWIANIMLANNICDDQEDEVNHRWTIVHYIGVKNSLLMFNAANVLAVLLVFYAMYVGVFPLALFSILLAVPLIIKQSLIFNHEQIKTKTFVCAVQIMIFGSLSLCIGFLGYWVYTLFMH</sequence>